<comment type="caution">
    <text evidence="1">The sequence shown here is derived from an EMBL/GenBank/DDBJ whole genome shotgun (WGS) entry which is preliminary data.</text>
</comment>
<keyword evidence="2" id="KW-1185">Reference proteome</keyword>
<dbReference type="EMBL" id="JAYKBW010000046">
    <property type="protein sequence ID" value="MEB3076468.1"/>
    <property type="molecule type" value="Genomic_DNA"/>
</dbReference>
<reference evidence="1 2" key="1">
    <citation type="submission" date="2023-12" db="EMBL/GenBank/DDBJ databases">
        <title>Genomic sequences of Capnocytophaga and Parvimonas strains.</title>
        <authorList>
            <person name="Watt R.M."/>
            <person name="Wang M."/>
            <person name="Yang T."/>
            <person name="Tong W.M."/>
        </authorList>
    </citation>
    <scope>NUCLEOTIDE SEQUENCE [LARGE SCALE GENOMIC DNA]</scope>
    <source>
        <strain evidence="1 2">CCUG 13096</strain>
    </source>
</reference>
<gene>
    <name evidence="1" type="ORF">VJJ08_14410</name>
</gene>
<dbReference type="RefSeq" id="WP_323984435.1">
    <property type="nucleotide sequence ID" value="NZ_JAYKBW010000046.1"/>
</dbReference>
<dbReference type="Proteomes" id="UP001311730">
    <property type="component" value="Unassembled WGS sequence"/>
</dbReference>
<name>A0ABU5ZCM9_9FLAO</name>
<protein>
    <recommendedName>
        <fullName evidence="3">Gliding motility-associated C-terminal domain-containing protein</fullName>
    </recommendedName>
</protein>
<evidence type="ECO:0000313" key="2">
    <source>
        <dbReference type="Proteomes" id="UP001311730"/>
    </source>
</evidence>
<evidence type="ECO:0008006" key="3">
    <source>
        <dbReference type="Google" id="ProtNLM"/>
    </source>
</evidence>
<sequence length="103" mass="11579">QETEYKVEYEVEDVKCNGDKNGKITITHTTGKQHRDGTDRKLTYAISPRLDRFLDKPNGVIDSLAPGKYFVIVQDENGCRPNEIFEKGNTTATGLDIIEFTIG</sequence>
<organism evidence="1 2">
    <name type="scientific">Capnocytophaga gingivalis</name>
    <dbReference type="NCBI Taxonomy" id="1017"/>
    <lineage>
        <taxon>Bacteria</taxon>
        <taxon>Pseudomonadati</taxon>
        <taxon>Bacteroidota</taxon>
        <taxon>Flavobacteriia</taxon>
        <taxon>Flavobacteriales</taxon>
        <taxon>Flavobacteriaceae</taxon>
        <taxon>Capnocytophaga</taxon>
    </lineage>
</organism>
<feature type="non-terminal residue" evidence="1">
    <location>
        <position position="1"/>
    </location>
</feature>
<accession>A0ABU5ZCM9</accession>
<proteinExistence type="predicted"/>
<evidence type="ECO:0000313" key="1">
    <source>
        <dbReference type="EMBL" id="MEB3076468.1"/>
    </source>
</evidence>
<feature type="non-terminal residue" evidence="1">
    <location>
        <position position="103"/>
    </location>
</feature>